<proteinExistence type="predicted"/>
<organism evidence="2">
    <name type="scientific">Strombidinopsis acuminata</name>
    <dbReference type="NCBI Taxonomy" id="141414"/>
    <lineage>
        <taxon>Eukaryota</taxon>
        <taxon>Sar</taxon>
        <taxon>Alveolata</taxon>
        <taxon>Ciliophora</taxon>
        <taxon>Intramacronucleata</taxon>
        <taxon>Spirotrichea</taxon>
        <taxon>Choreotrichia</taxon>
        <taxon>Choreotrichida</taxon>
        <taxon>Strombidinopsidae</taxon>
        <taxon>Strombidinopsis</taxon>
    </lineage>
</organism>
<dbReference type="EMBL" id="HBIQ01039124">
    <property type="protein sequence ID" value="CAE0550359.1"/>
    <property type="molecule type" value="Transcribed_RNA"/>
</dbReference>
<evidence type="ECO:0000313" key="2">
    <source>
        <dbReference type="EMBL" id="CAE0550359.1"/>
    </source>
</evidence>
<accession>A0A7S3SC20</accession>
<keyword evidence="1" id="KW-0175">Coiled coil</keyword>
<name>A0A7S3SC20_9SPIT</name>
<protein>
    <submittedName>
        <fullName evidence="2">Uncharacterized protein</fullName>
    </submittedName>
</protein>
<evidence type="ECO:0000256" key="1">
    <source>
        <dbReference type="SAM" id="Coils"/>
    </source>
</evidence>
<sequence length="161" mass="19446">MIAWKKDQKILDLNDKTNMDAWRQRLSHEDREVRKQTIADLEKMKEQLEQKNSYINQFKKKTAVEEEEREKQTKQNFLYDKVQDQEEEEEKNAKAEQYCKKCKYESKWCKHRKLRDDAHQKQDAIVTTAQGLGWREPYDNLTFGNNRTAICKRSFFDPGHL</sequence>
<dbReference type="AlphaFoldDB" id="A0A7S3SC20"/>
<feature type="coiled-coil region" evidence="1">
    <location>
        <begin position="31"/>
        <end position="75"/>
    </location>
</feature>
<reference evidence="2" key="1">
    <citation type="submission" date="2021-01" db="EMBL/GenBank/DDBJ databases">
        <authorList>
            <person name="Corre E."/>
            <person name="Pelletier E."/>
            <person name="Niang G."/>
            <person name="Scheremetjew M."/>
            <person name="Finn R."/>
            <person name="Kale V."/>
            <person name="Holt S."/>
            <person name="Cochrane G."/>
            <person name="Meng A."/>
            <person name="Brown T."/>
            <person name="Cohen L."/>
        </authorList>
    </citation>
    <scope>NUCLEOTIDE SEQUENCE</scope>
    <source>
        <strain evidence="2">SPMC142</strain>
    </source>
</reference>
<gene>
    <name evidence="2" type="ORF">SACU0126_LOCUS12607</name>
</gene>